<feature type="non-terminal residue" evidence="1">
    <location>
        <position position="180"/>
    </location>
</feature>
<name>X1EPE9_9ZZZZ</name>
<evidence type="ECO:0008006" key="2">
    <source>
        <dbReference type="Google" id="ProtNLM"/>
    </source>
</evidence>
<dbReference type="EMBL" id="BART01033733">
    <property type="protein sequence ID" value="GAH10508.1"/>
    <property type="molecule type" value="Genomic_DNA"/>
</dbReference>
<reference evidence="1" key="1">
    <citation type="journal article" date="2014" name="Front. Microbiol.">
        <title>High frequency of phylogenetically diverse reductive dehalogenase-homologous genes in deep subseafloor sedimentary metagenomes.</title>
        <authorList>
            <person name="Kawai M."/>
            <person name="Futagami T."/>
            <person name="Toyoda A."/>
            <person name="Takaki Y."/>
            <person name="Nishi S."/>
            <person name="Hori S."/>
            <person name="Arai W."/>
            <person name="Tsubouchi T."/>
            <person name="Morono Y."/>
            <person name="Uchiyama I."/>
            <person name="Ito T."/>
            <person name="Fujiyama A."/>
            <person name="Inagaki F."/>
            <person name="Takami H."/>
        </authorList>
    </citation>
    <scope>NUCLEOTIDE SEQUENCE</scope>
    <source>
        <strain evidence="1">Expedition CK06-06</strain>
    </source>
</reference>
<dbReference type="AlphaFoldDB" id="X1EPE9"/>
<organism evidence="1">
    <name type="scientific">marine sediment metagenome</name>
    <dbReference type="NCBI Taxonomy" id="412755"/>
    <lineage>
        <taxon>unclassified sequences</taxon>
        <taxon>metagenomes</taxon>
        <taxon>ecological metagenomes</taxon>
    </lineage>
</organism>
<evidence type="ECO:0000313" key="1">
    <source>
        <dbReference type="EMBL" id="GAH10508.1"/>
    </source>
</evidence>
<accession>X1EPE9</accession>
<proteinExistence type="predicted"/>
<sequence>MIKTDINGNSLWTKTFRRSASKTNRGNSVCQTSDGGFLIAGATGSYSNGYLIKTDPEGNEEWNKKTVVDDIEYSWGSSVCELSDGNYLFMGHGRIGISDILDIFIEKRSPSGGLLWSDSFGDSPSFDYGNSMIKTLSNNCVICGTTRSSVSDNDLFICETDTSNGNIIKKEKVGSLGIES</sequence>
<dbReference type="PANTHER" id="PTHR42754">
    <property type="entry name" value="ENDOGLUCANASE"/>
    <property type="match status" value="1"/>
</dbReference>
<gene>
    <name evidence="1" type="ORF">S01H4_57861</name>
</gene>
<comment type="caution">
    <text evidence="1">The sequence shown here is derived from an EMBL/GenBank/DDBJ whole genome shotgun (WGS) entry which is preliminary data.</text>
</comment>
<dbReference type="PANTHER" id="PTHR42754:SF1">
    <property type="entry name" value="LIPOPROTEIN"/>
    <property type="match status" value="1"/>
</dbReference>
<protein>
    <recommendedName>
        <fullName evidence="2">Bulb-type lectin domain-containing protein</fullName>
    </recommendedName>
</protein>